<protein>
    <recommendedName>
        <fullName evidence="3">FAR1 domain-containing protein</fullName>
    </recommendedName>
</protein>
<evidence type="ECO:0000313" key="2">
    <source>
        <dbReference type="Proteomes" id="UP000015106"/>
    </source>
</evidence>
<name>A0A8R7RFA8_TRIUA</name>
<sequence>MQEIVCGFSGIPKKSNIRTYRCRCPTMIRLLRSNDNGWYINEYRPDHNHALTGKYGEKVYWPSHRHIDIYTRGVIKQLRENNISIGKVYNIIGSFFGSMDNVSVSKRALRGLCGKINREQADNDVKKTIDVLQS</sequence>
<evidence type="ECO:0000313" key="1">
    <source>
        <dbReference type="EnsemblPlants" id="TuG1812S0002606600.01.T01"/>
    </source>
</evidence>
<proteinExistence type="predicted"/>
<dbReference type="EnsemblPlants" id="TuG1812S0002606600.01.T01">
    <property type="protein sequence ID" value="TuG1812S0002606600.01.T01"/>
    <property type="gene ID" value="TuG1812S0002606600.01"/>
</dbReference>
<dbReference type="Gramene" id="TuG1812S0002606600.01.T01">
    <property type="protein sequence ID" value="TuG1812S0002606600.01.T01"/>
    <property type="gene ID" value="TuG1812S0002606600.01"/>
</dbReference>
<dbReference type="PANTHER" id="PTHR47482:SF5">
    <property type="entry name" value="FAR1 DOMAIN-CONTAINING PROTEIN"/>
    <property type="match status" value="1"/>
</dbReference>
<keyword evidence="2" id="KW-1185">Reference proteome</keyword>
<dbReference type="Proteomes" id="UP000015106">
    <property type="component" value="Unassembled WGS sequence"/>
</dbReference>
<evidence type="ECO:0008006" key="3">
    <source>
        <dbReference type="Google" id="ProtNLM"/>
    </source>
</evidence>
<reference evidence="1" key="2">
    <citation type="submission" date="2022-06" db="UniProtKB">
        <authorList>
            <consortium name="EnsemblPlants"/>
        </authorList>
    </citation>
    <scope>IDENTIFICATION</scope>
</reference>
<reference evidence="2" key="1">
    <citation type="journal article" date="2013" name="Nature">
        <title>Draft genome of the wheat A-genome progenitor Triticum urartu.</title>
        <authorList>
            <person name="Ling H.Q."/>
            <person name="Zhao S."/>
            <person name="Liu D."/>
            <person name="Wang J."/>
            <person name="Sun H."/>
            <person name="Zhang C."/>
            <person name="Fan H."/>
            <person name="Li D."/>
            <person name="Dong L."/>
            <person name="Tao Y."/>
            <person name="Gao C."/>
            <person name="Wu H."/>
            <person name="Li Y."/>
            <person name="Cui Y."/>
            <person name="Guo X."/>
            <person name="Zheng S."/>
            <person name="Wang B."/>
            <person name="Yu K."/>
            <person name="Liang Q."/>
            <person name="Yang W."/>
            <person name="Lou X."/>
            <person name="Chen J."/>
            <person name="Feng M."/>
            <person name="Jian J."/>
            <person name="Zhang X."/>
            <person name="Luo G."/>
            <person name="Jiang Y."/>
            <person name="Liu J."/>
            <person name="Wang Z."/>
            <person name="Sha Y."/>
            <person name="Zhang B."/>
            <person name="Wu H."/>
            <person name="Tang D."/>
            <person name="Shen Q."/>
            <person name="Xue P."/>
            <person name="Zou S."/>
            <person name="Wang X."/>
            <person name="Liu X."/>
            <person name="Wang F."/>
            <person name="Yang Y."/>
            <person name="An X."/>
            <person name="Dong Z."/>
            <person name="Zhang K."/>
            <person name="Zhang X."/>
            <person name="Luo M.C."/>
            <person name="Dvorak J."/>
            <person name="Tong Y."/>
            <person name="Wang J."/>
            <person name="Yang H."/>
            <person name="Li Z."/>
            <person name="Wang D."/>
            <person name="Zhang A."/>
            <person name="Wang J."/>
        </authorList>
    </citation>
    <scope>NUCLEOTIDE SEQUENCE</scope>
    <source>
        <strain evidence="2">cv. G1812</strain>
    </source>
</reference>
<dbReference type="PANTHER" id="PTHR47482">
    <property type="entry name" value="OS11G0632001 PROTEIN"/>
    <property type="match status" value="1"/>
</dbReference>
<accession>A0A8R7RFA8</accession>
<dbReference type="AlphaFoldDB" id="A0A8R7RFA8"/>
<organism evidence="1 2">
    <name type="scientific">Triticum urartu</name>
    <name type="common">Red wild einkorn</name>
    <name type="synonym">Crithodium urartu</name>
    <dbReference type="NCBI Taxonomy" id="4572"/>
    <lineage>
        <taxon>Eukaryota</taxon>
        <taxon>Viridiplantae</taxon>
        <taxon>Streptophyta</taxon>
        <taxon>Embryophyta</taxon>
        <taxon>Tracheophyta</taxon>
        <taxon>Spermatophyta</taxon>
        <taxon>Magnoliopsida</taxon>
        <taxon>Liliopsida</taxon>
        <taxon>Poales</taxon>
        <taxon>Poaceae</taxon>
        <taxon>BOP clade</taxon>
        <taxon>Pooideae</taxon>
        <taxon>Triticodae</taxon>
        <taxon>Triticeae</taxon>
        <taxon>Triticinae</taxon>
        <taxon>Triticum</taxon>
    </lineage>
</organism>